<feature type="compositionally biased region" description="Basic and acidic residues" evidence="8">
    <location>
        <begin position="44"/>
        <end position="58"/>
    </location>
</feature>
<name>A0A2K1R3G6_9PEZI</name>
<dbReference type="GO" id="GO:0005634">
    <property type="term" value="C:nucleus"/>
    <property type="evidence" value="ECO:0007669"/>
    <property type="project" value="UniProtKB-SubCell"/>
</dbReference>
<accession>A0A2K1R3G6</accession>
<evidence type="ECO:0000256" key="1">
    <source>
        <dbReference type="ARBA" id="ARBA00002738"/>
    </source>
</evidence>
<feature type="region of interest" description="Disordered" evidence="8">
    <location>
        <begin position="1"/>
        <end position="238"/>
    </location>
</feature>
<feature type="compositionally biased region" description="Acidic residues" evidence="8">
    <location>
        <begin position="59"/>
        <end position="68"/>
    </location>
</feature>
<feature type="compositionally biased region" description="Basic residues" evidence="8">
    <location>
        <begin position="1"/>
        <end position="11"/>
    </location>
</feature>
<feature type="compositionally biased region" description="Low complexity" evidence="8">
    <location>
        <begin position="194"/>
        <end position="216"/>
    </location>
</feature>
<evidence type="ECO:0000256" key="3">
    <source>
        <dbReference type="ARBA" id="ARBA00004496"/>
    </source>
</evidence>
<comment type="subcellular location">
    <subcellularLocation>
        <location evidence="3">Cytoplasm</location>
    </subcellularLocation>
    <subcellularLocation>
        <location evidence="2">Nucleus</location>
    </subcellularLocation>
</comment>
<feature type="compositionally biased region" description="Low complexity" evidence="8">
    <location>
        <begin position="143"/>
        <end position="155"/>
    </location>
</feature>
<comment type="caution">
    <text evidence="10">The sequence shown here is derived from an EMBL/GenBank/DDBJ whole genome shotgun (WGS) entry which is preliminary data.</text>
</comment>
<evidence type="ECO:0000256" key="5">
    <source>
        <dbReference type="ARBA" id="ARBA00015162"/>
    </source>
</evidence>
<dbReference type="EMBL" id="NKHZ01000001">
    <property type="protein sequence ID" value="PNS21834.1"/>
    <property type="molecule type" value="Genomic_DNA"/>
</dbReference>
<evidence type="ECO:0000256" key="7">
    <source>
        <dbReference type="ARBA" id="ARBA00023242"/>
    </source>
</evidence>
<comment type="function">
    <text evidence="1">May be involved in a process influencing telomere capping.</text>
</comment>
<dbReference type="OrthoDB" id="128308at2759"/>
<evidence type="ECO:0000313" key="11">
    <source>
        <dbReference type="Proteomes" id="UP000243797"/>
    </source>
</evidence>
<evidence type="ECO:0000259" key="9">
    <source>
        <dbReference type="SMART" id="SM01312"/>
    </source>
</evidence>
<evidence type="ECO:0000256" key="4">
    <source>
        <dbReference type="ARBA" id="ARBA00009461"/>
    </source>
</evidence>
<dbReference type="PANTHER" id="PTHR41391">
    <property type="entry name" value="RESTRICTION OF TELOMERE CAPPING PROTEIN 4"/>
    <property type="match status" value="1"/>
</dbReference>
<evidence type="ECO:0000313" key="10">
    <source>
        <dbReference type="EMBL" id="PNS21834.1"/>
    </source>
</evidence>
<feature type="compositionally biased region" description="Polar residues" evidence="8">
    <location>
        <begin position="121"/>
        <end position="142"/>
    </location>
</feature>
<dbReference type="Proteomes" id="UP000243797">
    <property type="component" value="Unassembled WGS sequence"/>
</dbReference>
<dbReference type="Pfam" id="PF14474">
    <property type="entry name" value="RTC4"/>
    <property type="match status" value="1"/>
</dbReference>
<dbReference type="InterPro" id="IPR039024">
    <property type="entry name" value="RTC4"/>
</dbReference>
<comment type="similarity">
    <text evidence="4">Belongs to the RTC4 family.</text>
</comment>
<organism evidence="10 11">
    <name type="scientific">Sphaceloma murrayae</name>
    <dbReference type="NCBI Taxonomy" id="2082308"/>
    <lineage>
        <taxon>Eukaryota</taxon>
        <taxon>Fungi</taxon>
        <taxon>Dikarya</taxon>
        <taxon>Ascomycota</taxon>
        <taxon>Pezizomycotina</taxon>
        <taxon>Dothideomycetes</taxon>
        <taxon>Dothideomycetidae</taxon>
        <taxon>Myriangiales</taxon>
        <taxon>Elsinoaceae</taxon>
        <taxon>Sphaceloma</taxon>
    </lineage>
</organism>
<feature type="domain" description="Restriction of telomere capping protein 4 C-terminal" evidence="9">
    <location>
        <begin position="311"/>
        <end position="436"/>
    </location>
</feature>
<dbReference type="PANTHER" id="PTHR41391:SF1">
    <property type="entry name" value="RESTRICTION OF TELOMERE CAPPING PROTEIN 4"/>
    <property type="match status" value="1"/>
</dbReference>
<sequence length="466" mass="50310">MNPLPRRRAPRLLRIVKGQRHATSNDHHRPVSGSSSPLSSPPHSHGDGGDEDIFREPDSSSDEIEQIEDPAPLTSFVKNTNIHASRTARTDGKGAADGKENGSHIASAKRKQDASEPDWMVSSSSQPKRLKNTYGSQPQRSQTTFKKPTSSSSPKAKPKATFKRLPGHASPQSSPPEARSSGSAFRHPPPAPLSLPTSHPTLSSSPPASPLSSAPSDIEEINPPTSTADSSSRTTTPCPICSAPTSLSFRVDWELENCRGRRMNLRLQERFCQAHQAASAAETWRTAKYPDVDWEDLETRLQRHGKRIEEVLDGTRESVFRKELEEKVKMRKSRTVKKMGEEGGTVGKTGYYGSRGGRIMTDFALGRFAGRLRRVAGRDGLLATSGVAGGVSGFVQAIVVPELALSLIMEDMGLNEEEAKEILEGSAEVGDLLNAEEERRVPAGGDSPPPPTYGADGMLDGAADLS</sequence>
<feature type="compositionally biased region" description="Basic and acidic residues" evidence="8">
    <location>
        <begin position="88"/>
        <end position="102"/>
    </location>
</feature>
<feature type="compositionally biased region" description="Low complexity" evidence="8">
    <location>
        <begin position="223"/>
        <end position="237"/>
    </location>
</feature>
<proteinExistence type="inferred from homology"/>
<feature type="compositionally biased region" description="Basic residues" evidence="8">
    <location>
        <begin position="156"/>
        <end position="166"/>
    </location>
</feature>
<evidence type="ECO:0000256" key="8">
    <source>
        <dbReference type="SAM" id="MobiDB-lite"/>
    </source>
</evidence>
<evidence type="ECO:0000256" key="2">
    <source>
        <dbReference type="ARBA" id="ARBA00004123"/>
    </source>
</evidence>
<feature type="region of interest" description="Disordered" evidence="8">
    <location>
        <begin position="425"/>
        <end position="466"/>
    </location>
</feature>
<keyword evidence="7" id="KW-0539">Nucleus</keyword>
<dbReference type="AlphaFoldDB" id="A0A2K1R3G6"/>
<dbReference type="InParanoid" id="A0A2K1R3G6"/>
<keyword evidence="11" id="KW-1185">Reference proteome</keyword>
<keyword evidence="6" id="KW-0963">Cytoplasm</keyword>
<evidence type="ECO:0000256" key="6">
    <source>
        <dbReference type="ARBA" id="ARBA00022490"/>
    </source>
</evidence>
<dbReference type="GO" id="GO:0005737">
    <property type="term" value="C:cytoplasm"/>
    <property type="evidence" value="ECO:0007669"/>
    <property type="project" value="UniProtKB-SubCell"/>
</dbReference>
<dbReference type="SMART" id="SM01312">
    <property type="entry name" value="RTC4"/>
    <property type="match status" value="1"/>
</dbReference>
<reference evidence="10 11" key="1">
    <citation type="submission" date="2017-06" db="EMBL/GenBank/DDBJ databases">
        <title>Draft genome sequence of a variant of Elsinoe murrayae.</title>
        <authorList>
            <person name="Cheng Q."/>
        </authorList>
    </citation>
    <scope>NUCLEOTIDE SEQUENCE [LARGE SCALE GENOMIC DNA]</scope>
    <source>
        <strain evidence="10 11">CQ-2017a</strain>
    </source>
</reference>
<protein>
    <recommendedName>
        <fullName evidence="5">Restriction of telomere capping protein 4</fullName>
    </recommendedName>
</protein>
<feature type="compositionally biased region" description="Low complexity" evidence="8">
    <location>
        <begin position="31"/>
        <end position="43"/>
    </location>
</feature>
<gene>
    <name evidence="10" type="ORF">CAC42_432</name>
</gene>
<dbReference type="InterPro" id="IPR028094">
    <property type="entry name" value="RTC4_C"/>
</dbReference>